<dbReference type="InParanoid" id="A0A0C9ZPG8"/>
<protein>
    <recommendedName>
        <fullName evidence="1">CHAT domain-containing protein</fullName>
    </recommendedName>
</protein>
<accession>A0A0C9ZPG8</accession>
<reference evidence="2 3" key="1">
    <citation type="submission" date="2014-04" db="EMBL/GenBank/DDBJ databases">
        <authorList>
            <consortium name="DOE Joint Genome Institute"/>
            <person name="Kuo A."/>
            <person name="Ruytinx J."/>
            <person name="Rineau F."/>
            <person name="Colpaert J."/>
            <person name="Kohler A."/>
            <person name="Nagy L.G."/>
            <person name="Floudas D."/>
            <person name="Copeland A."/>
            <person name="Barry K.W."/>
            <person name="Cichocki N."/>
            <person name="Veneault-Fourrey C."/>
            <person name="LaButti K."/>
            <person name="Lindquist E.A."/>
            <person name="Lipzen A."/>
            <person name="Lundell T."/>
            <person name="Morin E."/>
            <person name="Murat C."/>
            <person name="Sun H."/>
            <person name="Tunlid A."/>
            <person name="Henrissat B."/>
            <person name="Grigoriev I.V."/>
            <person name="Hibbett D.S."/>
            <person name="Martin F."/>
            <person name="Nordberg H.P."/>
            <person name="Cantor M.N."/>
            <person name="Hua S.X."/>
        </authorList>
    </citation>
    <scope>NUCLEOTIDE SEQUENCE [LARGE SCALE GENOMIC DNA]</scope>
    <source>
        <strain evidence="2 3">UH-Slu-Lm8-n1</strain>
    </source>
</reference>
<proteinExistence type="predicted"/>
<dbReference type="HOGENOM" id="CLU_001305_0_1_1"/>
<evidence type="ECO:0000313" key="3">
    <source>
        <dbReference type="Proteomes" id="UP000054485"/>
    </source>
</evidence>
<dbReference type="InterPro" id="IPR011990">
    <property type="entry name" value="TPR-like_helical_dom_sf"/>
</dbReference>
<dbReference type="Proteomes" id="UP000054485">
    <property type="component" value="Unassembled WGS sequence"/>
</dbReference>
<dbReference type="Pfam" id="PF13374">
    <property type="entry name" value="TPR_10"/>
    <property type="match status" value="2"/>
</dbReference>
<sequence>MLRTDAGHGLLARYRRMQNSSDLEQSINHFEHALDICPMDHPCRPAALFNLATAQVVNFQANETYLDLDIPISGFQDALDLRPSGHPDRPITQLHLAIALLCRFAKRGIKADVDEAEELLSEVLDICHANSHIHRAALLAIETSALHPSASIGRDDLHALDEVISLHYDALGYYSIMHACRGQLLANLGTMLATRFKRRGNDEDLDQALTLQSEALALRPVGHTLRSSSLNNLANQLSTRFDHRGNAEDLDEAIALHREALALRPVGNAEDLDEAIALHREALVLRPVGHTLRSSSLNNLAVLLPTRFDHRGNAEDLEESIALHREALALRPVGHTDRPMSLNNLANGLSTRFDHRGDAEDLNESRENLRCALTLLTQHDPRRLMVHRSLATVYLSLHRSGLHVTGSPCEDTDSLNVAMHHFQAAANFAPGGLLYRLRVSLDWVRHADEHRHGTELEAYGTSMQLMDAYMSATASISSRHSALKDFPRTLAVDAASCALRSGDVRRAVELLEQGRTIIWTQMTRLRTPLDSLQTHSDHAAALVKRFRDLSSLLDKPPAIHADGTPSVDVEAAATRYRRLVENWNGVVEEIRTIEGFACFLLPPIFADLQEAARDGPIIMLIASRSSCHAIIIKHIQPPTSIQLPTDFEKLTKLVHTFREAIGKDASPKGNQTALIKALRKLWDDVVRPVAENLGGFARRGSRIWWCPTLLFNFLPLHAAGEYRANGESLSQQYISSYTPSLTALIRARRSHDRSPSVPFAAIGQNFPAGASFTLECVEPELDLVRSLLPPPPTVSFTKITSVDATKSRALRALQDNTWLHFSCHGTQNFNDPFKSAFLMRDQPLSLLDITQMDLSFHQFAFLSACETAVGDFATPDEVIHLAAGLQFAGVKSVIGTLWKVTDSTVQRLVEAFYKKLCGDGKMNSKRAAQALHQAVHSLARDKDMPLDQRIVFMHIGA</sequence>
<dbReference type="Pfam" id="PF12770">
    <property type="entry name" value="CHAT"/>
    <property type="match status" value="1"/>
</dbReference>
<dbReference type="AlphaFoldDB" id="A0A0C9ZPG8"/>
<dbReference type="OrthoDB" id="9991317at2759"/>
<name>A0A0C9ZPG8_9AGAM</name>
<reference evidence="3" key="2">
    <citation type="submission" date="2015-01" db="EMBL/GenBank/DDBJ databases">
        <title>Evolutionary Origins and Diversification of the Mycorrhizal Mutualists.</title>
        <authorList>
            <consortium name="DOE Joint Genome Institute"/>
            <consortium name="Mycorrhizal Genomics Consortium"/>
            <person name="Kohler A."/>
            <person name="Kuo A."/>
            <person name="Nagy L.G."/>
            <person name="Floudas D."/>
            <person name="Copeland A."/>
            <person name="Barry K.W."/>
            <person name="Cichocki N."/>
            <person name="Veneault-Fourrey C."/>
            <person name="LaButti K."/>
            <person name="Lindquist E.A."/>
            <person name="Lipzen A."/>
            <person name="Lundell T."/>
            <person name="Morin E."/>
            <person name="Murat C."/>
            <person name="Riley R."/>
            <person name="Ohm R."/>
            <person name="Sun H."/>
            <person name="Tunlid A."/>
            <person name="Henrissat B."/>
            <person name="Grigoriev I.V."/>
            <person name="Hibbett D.S."/>
            <person name="Martin F."/>
        </authorList>
    </citation>
    <scope>NUCLEOTIDE SEQUENCE [LARGE SCALE GENOMIC DNA]</scope>
    <source>
        <strain evidence="3">UH-Slu-Lm8-n1</strain>
    </source>
</reference>
<evidence type="ECO:0000259" key="1">
    <source>
        <dbReference type="Pfam" id="PF12770"/>
    </source>
</evidence>
<dbReference type="SUPFAM" id="SSF81901">
    <property type="entry name" value="HCP-like"/>
    <property type="match status" value="1"/>
</dbReference>
<organism evidence="2 3">
    <name type="scientific">Suillus luteus UH-Slu-Lm8-n1</name>
    <dbReference type="NCBI Taxonomy" id="930992"/>
    <lineage>
        <taxon>Eukaryota</taxon>
        <taxon>Fungi</taxon>
        <taxon>Dikarya</taxon>
        <taxon>Basidiomycota</taxon>
        <taxon>Agaricomycotina</taxon>
        <taxon>Agaricomycetes</taxon>
        <taxon>Agaricomycetidae</taxon>
        <taxon>Boletales</taxon>
        <taxon>Suillineae</taxon>
        <taxon>Suillaceae</taxon>
        <taxon>Suillus</taxon>
    </lineage>
</organism>
<dbReference type="Gene3D" id="1.25.40.10">
    <property type="entry name" value="Tetratricopeptide repeat domain"/>
    <property type="match status" value="3"/>
</dbReference>
<gene>
    <name evidence="2" type="ORF">CY34DRAFT_89051</name>
</gene>
<dbReference type="InterPro" id="IPR024983">
    <property type="entry name" value="CHAT_dom"/>
</dbReference>
<keyword evidence="3" id="KW-1185">Reference proteome</keyword>
<dbReference type="STRING" id="930992.A0A0C9ZPG8"/>
<feature type="domain" description="CHAT" evidence="1">
    <location>
        <begin position="677"/>
        <end position="943"/>
    </location>
</feature>
<evidence type="ECO:0000313" key="2">
    <source>
        <dbReference type="EMBL" id="KIK39525.1"/>
    </source>
</evidence>
<dbReference type="EMBL" id="KN835339">
    <property type="protein sequence ID" value="KIK39525.1"/>
    <property type="molecule type" value="Genomic_DNA"/>
</dbReference>